<dbReference type="SMART" id="SM00487">
    <property type="entry name" value="DEXDc"/>
    <property type="match status" value="1"/>
</dbReference>
<dbReference type="Pfam" id="PF00271">
    <property type="entry name" value="Helicase_C"/>
    <property type="match status" value="1"/>
</dbReference>
<evidence type="ECO:0000256" key="6">
    <source>
        <dbReference type="ARBA" id="ARBA00022801"/>
    </source>
</evidence>
<evidence type="ECO:0000259" key="16">
    <source>
        <dbReference type="PROSITE" id="PS51194"/>
    </source>
</evidence>
<dbReference type="GO" id="GO:0016887">
    <property type="term" value="F:ATP hydrolysis activity"/>
    <property type="evidence" value="ECO:0007669"/>
    <property type="project" value="TreeGrafter"/>
</dbReference>
<feature type="compositionally biased region" description="Acidic residues" evidence="14">
    <location>
        <begin position="213"/>
        <end position="222"/>
    </location>
</feature>
<dbReference type="PROSITE" id="PS51194">
    <property type="entry name" value="HELICASE_CTER"/>
    <property type="match status" value="1"/>
</dbReference>
<feature type="compositionally biased region" description="Polar residues" evidence="14">
    <location>
        <begin position="521"/>
        <end position="548"/>
    </location>
</feature>
<dbReference type="PROSITE" id="PS51192">
    <property type="entry name" value="HELICASE_ATP_BIND_1"/>
    <property type="match status" value="1"/>
</dbReference>
<gene>
    <name evidence="18" type="ORF">MS3_00993</name>
</gene>
<evidence type="ECO:0000256" key="1">
    <source>
        <dbReference type="ARBA" id="ARBA00004123"/>
    </source>
</evidence>
<keyword evidence="9" id="KW-0156">Chromatin regulator</keyword>
<feature type="region of interest" description="Disordered" evidence="14">
    <location>
        <begin position="430"/>
        <end position="457"/>
    </location>
</feature>
<reference evidence="18" key="1">
    <citation type="journal article" date="2012" name="Nat. Genet.">
        <title>Whole-genome sequence of Schistosoma haematobium.</title>
        <authorList>
            <person name="Young N.D."/>
            <person name="Jex A.R."/>
            <person name="Li B."/>
            <person name="Liu S."/>
            <person name="Yang L."/>
            <person name="Xiong Z."/>
            <person name="Li Y."/>
            <person name="Cantacessi C."/>
            <person name="Hall R.S."/>
            <person name="Xu X."/>
            <person name="Chen F."/>
            <person name="Wu X."/>
            <person name="Zerlotini A."/>
            <person name="Oliveira G."/>
            <person name="Hofmann A."/>
            <person name="Zhang G."/>
            <person name="Fang X."/>
            <person name="Kang Y."/>
            <person name="Campbell B.E."/>
            <person name="Loukas A."/>
            <person name="Ranganathan S."/>
            <person name="Rollinson D."/>
            <person name="Rinaldi G."/>
            <person name="Brindley P.J."/>
            <person name="Yang H."/>
            <person name="Wang J."/>
            <person name="Wang J."/>
            <person name="Gasser R.B."/>
        </authorList>
    </citation>
    <scope>NUCLEOTIDE SEQUENCE [LARGE SCALE GENOMIC DNA]</scope>
</reference>
<evidence type="ECO:0000256" key="8">
    <source>
        <dbReference type="ARBA" id="ARBA00022840"/>
    </source>
</evidence>
<dbReference type="GO" id="GO:0006338">
    <property type="term" value="P:chromatin remodeling"/>
    <property type="evidence" value="ECO:0007669"/>
    <property type="project" value="UniProtKB-UniRule"/>
</dbReference>
<keyword evidence="7 18" id="KW-0347">Helicase</keyword>
<dbReference type="SMART" id="SM00490">
    <property type="entry name" value="HELICc"/>
    <property type="match status" value="1"/>
</dbReference>
<dbReference type="InterPro" id="IPR014001">
    <property type="entry name" value="Helicase_ATP-bd"/>
</dbReference>
<feature type="compositionally biased region" description="Low complexity" evidence="14">
    <location>
        <begin position="1491"/>
        <end position="1512"/>
    </location>
</feature>
<dbReference type="EMBL" id="KL250519">
    <property type="protein sequence ID" value="KGB32846.1"/>
    <property type="molecule type" value="Genomic_DNA"/>
</dbReference>
<dbReference type="GO" id="GO:0006281">
    <property type="term" value="P:DNA repair"/>
    <property type="evidence" value="ECO:0007669"/>
    <property type="project" value="UniProtKB-UniRule"/>
</dbReference>
<dbReference type="SUPFAM" id="SSF52540">
    <property type="entry name" value="P-loop containing nucleoside triphosphate hydrolases"/>
    <property type="match status" value="2"/>
</dbReference>
<dbReference type="Pfam" id="PF13892">
    <property type="entry name" value="DBINO"/>
    <property type="match status" value="1"/>
</dbReference>
<dbReference type="Gene3D" id="3.40.50.10810">
    <property type="entry name" value="Tandem AAA-ATPase domain"/>
    <property type="match status" value="1"/>
</dbReference>
<keyword evidence="4" id="KW-0547">Nucleotide-binding</keyword>
<dbReference type="Gene3D" id="3.40.50.300">
    <property type="entry name" value="P-loop containing nucleotide triphosphate hydrolases"/>
    <property type="match status" value="1"/>
</dbReference>
<dbReference type="GO" id="GO:0005524">
    <property type="term" value="F:ATP binding"/>
    <property type="evidence" value="ECO:0007669"/>
    <property type="project" value="UniProtKB-UniRule"/>
</dbReference>
<dbReference type="STRING" id="6185.A0A095AG50"/>
<dbReference type="PROSITE" id="PS51413">
    <property type="entry name" value="DBINO"/>
    <property type="match status" value="1"/>
</dbReference>
<dbReference type="FunFam" id="3.40.50.10810:FF:000005">
    <property type="entry name" value="Photoperiod-independent early flowering 1"/>
    <property type="match status" value="1"/>
</dbReference>
<feature type="domain" description="DBINO" evidence="17">
    <location>
        <begin position="258"/>
        <end position="384"/>
    </location>
</feature>
<feature type="region of interest" description="Disordered" evidence="14">
    <location>
        <begin position="1461"/>
        <end position="1512"/>
    </location>
</feature>
<keyword evidence="11 13" id="KW-0234">DNA repair</keyword>
<feature type="domain" description="Helicase ATP-binding" evidence="15">
    <location>
        <begin position="572"/>
        <end position="760"/>
    </location>
</feature>
<comment type="subcellular location">
    <subcellularLocation>
        <location evidence="1 13">Nucleus</location>
    </subcellularLocation>
</comment>
<dbReference type="InterPro" id="IPR050520">
    <property type="entry name" value="INO80/SWR1_helicase"/>
</dbReference>
<feature type="region of interest" description="Disordered" evidence="14">
    <location>
        <begin position="141"/>
        <end position="222"/>
    </location>
</feature>
<proteinExistence type="inferred from homology"/>
<comment type="domain">
    <text evidence="13">The DBINO region is involved in binding to DNA.</text>
</comment>
<dbReference type="CDD" id="cd18793">
    <property type="entry name" value="SF2_C_SNF"/>
    <property type="match status" value="1"/>
</dbReference>
<feature type="compositionally biased region" description="Basic and acidic residues" evidence="14">
    <location>
        <begin position="199"/>
        <end position="208"/>
    </location>
</feature>
<evidence type="ECO:0000256" key="10">
    <source>
        <dbReference type="ARBA" id="ARBA00023125"/>
    </source>
</evidence>
<dbReference type="InterPro" id="IPR020838">
    <property type="entry name" value="DBINO"/>
</dbReference>
<dbReference type="InterPro" id="IPR001650">
    <property type="entry name" value="Helicase_C-like"/>
</dbReference>
<feature type="compositionally biased region" description="Polar residues" evidence="14">
    <location>
        <begin position="169"/>
        <end position="184"/>
    </location>
</feature>
<dbReference type="InterPro" id="IPR000330">
    <property type="entry name" value="SNF2_N"/>
</dbReference>
<comment type="catalytic activity">
    <reaction evidence="13">
        <text>ATP + H2O = ADP + phosphate + H(+)</text>
        <dbReference type="Rhea" id="RHEA:13065"/>
        <dbReference type="ChEBI" id="CHEBI:15377"/>
        <dbReference type="ChEBI" id="CHEBI:15378"/>
        <dbReference type="ChEBI" id="CHEBI:30616"/>
        <dbReference type="ChEBI" id="CHEBI:43474"/>
        <dbReference type="ChEBI" id="CHEBI:456216"/>
    </reaction>
</comment>
<keyword evidence="10 13" id="KW-0238">DNA-binding</keyword>
<evidence type="ECO:0000256" key="9">
    <source>
        <dbReference type="ARBA" id="ARBA00022853"/>
    </source>
</evidence>
<feature type="domain" description="Helicase C-terminal" evidence="16">
    <location>
        <begin position="1197"/>
        <end position="1359"/>
    </location>
</feature>
<keyword evidence="5 13" id="KW-0227">DNA damage</keyword>
<evidence type="ECO:0000259" key="15">
    <source>
        <dbReference type="PROSITE" id="PS51192"/>
    </source>
</evidence>
<name>A0A095AG50_SCHHA</name>
<dbReference type="GO" id="GO:0004386">
    <property type="term" value="F:helicase activity"/>
    <property type="evidence" value="ECO:0007669"/>
    <property type="project" value="UniProtKB-KW"/>
</dbReference>
<comment type="subunit">
    <text evidence="13">Component of the INO80 chromatin-remodeling complex.</text>
</comment>
<evidence type="ECO:0000256" key="5">
    <source>
        <dbReference type="ARBA" id="ARBA00022763"/>
    </source>
</evidence>
<comment type="function">
    <text evidence="13">ATPase component of the INO80 complex which remodels chromatin by shifting nucleosomes and is involved in DNA repair.</text>
</comment>
<dbReference type="Pfam" id="PF00176">
    <property type="entry name" value="SNF2-rel_dom"/>
    <property type="match status" value="1"/>
</dbReference>
<dbReference type="InterPro" id="IPR027417">
    <property type="entry name" value="P-loop_NTPase"/>
</dbReference>
<evidence type="ECO:0000256" key="3">
    <source>
        <dbReference type="ARBA" id="ARBA00019805"/>
    </source>
</evidence>
<dbReference type="EC" id="3.6.4.-" evidence="13"/>
<comment type="similarity">
    <text evidence="2 13">Belongs to the SNF2/RAD54 helicase family.</text>
</comment>
<evidence type="ECO:0000259" key="17">
    <source>
        <dbReference type="PROSITE" id="PS51413"/>
    </source>
</evidence>
<evidence type="ECO:0000256" key="11">
    <source>
        <dbReference type="ARBA" id="ARBA00023204"/>
    </source>
</evidence>
<organism evidence="18">
    <name type="scientific">Schistosoma haematobium</name>
    <name type="common">Blood fluke</name>
    <dbReference type="NCBI Taxonomy" id="6185"/>
    <lineage>
        <taxon>Eukaryota</taxon>
        <taxon>Metazoa</taxon>
        <taxon>Spiralia</taxon>
        <taxon>Lophotrochozoa</taxon>
        <taxon>Platyhelminthes</taxon>
        <taxon>Trematoda</taxon>
        <taxon>Digenea</taxon>
        <taxon>Strigeidida</taxon>
        <taxon>Schistosomatoidea</taxon>
        <taxon>Schistosomatidae</taxon>
        <taxon>Schistosoma</taxon>
    </lineage>
</organism>
<protein>
    <recommendedName>
        <fullName evidence="3 13">Chromatin-remodeling ATPase INO80</fullName>
        <ecNumber evidence="13">3.6.4.-</ecNumber>
    </recommendedName>
</protein>
<dbReference type="GO" id="GO:0042393">
    <property type="term" value="F:histone binding"/>
    <property type="evidence" value="ECO:0007669"/>
    <property type="project" value="TreeGrafter"/>
</dbReference>
<evidence type="ECO:0000256" key="14">
    <source>
        <dbReference type="SAM" id="MobiDB-lite"/>
    </source>
</evidence>
<feature type="compositionally biased region" description="Polar residues" evidence="14">
    <location>
        <begin position="151"/>
        <end position="160"/>
    </location>
</feature>
<accession>A0A095AG50</accession>
<evidence type="ECO:0000313" key="18">
    <source>
        <dbReference type="EMBL" id="KGB32846.1"/>
    </source>
</evidence>
<evidence type="ECO:0000256" key="2">
    <source>
        <dbReference type="ARBA" id="ARBA00007025"/>
    </source>
</evidence>
<feature type="region of interest" description="Disordered" evidence="14">
    <location>
        <begin position="520"/>
        <end position="548"/>
    </location>
</feature>
<keyword evidence="8 13" id="KW-0067">ATP-binding</keyword>
<dbReference type="GO" id="GO:0031011">
    <property type="term" value="C:Ino80 complex"/>
    <property type="evidence" value="ECO:0007669"/>
    <property type="project" value="UniProtKB-UniRule"/>
</dbReference>
<sequence>MDGEMDKTPRLQSFPKSVFVNPMMFHNLENEYWLKKCSSHPEYGLLKPSEGEQLRPISSFSPQILREFHILLAEWRSEARELVACMKEKERQSVLASVGIQAFSEDVLSQKNMDMPGDLNIKKMSQRNLSTSAVSWRNPSFVSGMRKRKSTQLIRGNRSSKFGRPSNYPPNSSWSRKHCYNNSLLKRRDINKPSIPAENLKRTTHTDNKSQYLDEDDDEEEDQLTAIVSRQRQAFSARAAAGRPSIRKIQSDLQVKSGRGHRLSREIASNWRSSTSSTANGSGPLTINGVTIPSNSNITHFSSLMDLPDYYTSAHPESGGLELNMSTSVMESSTAIRRRAEKAAAEQRKADLELLEARRQQRKLNFLITQTELYAHFMAKKMADVNSGNCKSEDIRGPENAESVSGNVIQEDDSQEIEAQRILRRLEEMDDDSVETKTNDEGIDTGSDISVPCDPIQNDQGSVSISTGSTHRKSYSSIAVAAKAAACRLGINVEEEYDIEQAKSEALMKVKAAVTTERNRVSQFHSGTTTNPNLNAPVHNNTDSSTTTQIETPKLFKGQLKAYQVRGLNWLLGLFDQGINGILADEMGLGKTVQTVAFLGCLAENYNIWGPFLIVTPASTLHNWTQEFAKFLPAFRLVPYWGTPTERKVLRRFWSSTRSSNAESFDESGDINPGQAGTKDSQLHVVITSYQVVLQDAKFINKTAWSYIVLDEAHAIKSTSSLRWKILLSFKCRNRLLLTGTPIQNTMQELWALLHFIMPTLFDSHDEFANWFSRDIESQASVTARTGGGGAAGGGSIISSSGTGSLITSKLNENQLSRLHLILKPFMLRRTKTEVEHEISTKTEIMLYCPLSHRQQILYERLRSKIRLEDLSSIMSANGISDSFSSNLDNTNALSSSSSATAHLINLVMQLRKVSSGPLKLSGLKDSSVFLQLFYFVDALSLFSWRAKSLNSLFSLCPVSLYDCYSVCLFIIIAKYFYLHHPCYIHEDLWHHDNEEPDLGPSCIVNQNRPCTNYPSKCFSFTRLLGLSVNEYVKIIQTGGFSHSDSQTISHSHSARIIISNYFNEDITMSKNASGLLQLNSLFPMSHVRTSRHSVAQLVYLQGLLLRQIEYESSTTVSNVPSVFIHCPGIRPYIPNFVSAATTHKVLINPLKPFVNTCNYDTSHVYSLSYNVTTPLPRSLELVSRATRISDSGKLTTLDNLLSELKSNGHRVLIYSQMTRMIDILEEFMLYRKHAYLRLDGSSRLSDRRDMVAQWQTNPRWFVFLLSTRAGGLGINLTAADTVIFYDSDWNPTVDQQAMDRAHRLGQTKPVTVYRLICKNTVEGRMLRRAEEKRAMQQMVIQSGQEGLNNLLSNVTNSSSPTEHMTSSDMVSLLLDDDELVKRLQIRRRLQPQRGRPAKNQASKRLIASETVSNFSNANAEAHVTGQPSSSGFNSTKSISHPQGVSDISTVDEDLLERKRQAAWAEQPRGGRTKKIRPMESIGPATISSIDTSVTNCDNDNNSNSSSSNNTT</sequence>
<evidence type="ECO:0000256" key="13">
    <source>
        <dbReference type="RuleBase" id="RU368001"/>
    </source>
</evidence>
<dbReference type="InterPro" id="IPR049730">
    <property type="entry name" value="SNF2/RAD54-like_C"/>
</dbReference>
<evidence type="ECO:0000256" key="12">
    <source>
        <dbReference type="ARBA" id="ARBA00023242"/>
    </source>
</evidence>
<dbReference type="PANTHER" id="PTHR45685:SF2">
    <property type="entry name" value="CHROMATIN-REMODELING ATPASE INO80"/>
    <property type="match status" value="1"/>
</dbReference>
<dbReference type="GO" id="GO:0003677">
    <property type="term" value="F:DNA binding"/>
    <property type="evidence" value="ECO:0007669"/>
    <property type="project" value="UniProtKB-UniRule"/>
</dbReference>
<evidence type="ECO:0000256" key="4">
    <source>
        <dbReference type="ARBA" id="ARBA00022741"/>
    </source>
</evidence>
<evidence type="ECO:0000256" key="7">
    <source>
        <dbReference type="ARBA" id="ARBA00022806"/>
    </source>
</evidence>
<feature type="region of interest" description="Disordered" evidence="14">
    <location>
        <begin position="1422"/>
        <end position="1445"/>
    </location>
</feature>
<keyword evidence="6 13" id="KW-0378">Hydrolase</keyword>
<dbReference type="InterPro" id="IPR038718">
    <property type="entry name" value="SNF2-like_sf"/>
</dbReference>
<keyword evidence="12" id="KW-0539">Nucleus</keyword>
<feature type="compositionally biased region" description="Polar residues" evidence="14">
    <location>
        <begin position="1426"/>
        <end position="1445"/>
    </location>
</feature>
<dbReference type="PANTHER" id="PTHR45685">
    <property type="entry name" value="HELICASE SRCAP-RELATED"/>
    <property type="match status" value="1"/>
</dbReference>